<keyword evidence="3" id="KW-0762">Sugar transport</keyword>
<accession>A0A8H3YHJ0</accession>
<evidence type="ECO:0000256" key="2">
    <source>
        <dbReference type="ARBA" id="ARBA00022448"/>
    </source>
</evidence>
<name>A0A8H3YHJ0_9TREE</name>
<dbReference type="GO" id="GO:0000139">
    <property type="term" value="C:Golgi membrane"/>
    <property type="evidence" value="ECO:0007669"/>
    <property type="project" value="TreeGrafter"/>
</dbReference>
<evidence type="ECO:0000256" key="1">
    <source>
        <dbReference type="ARBA" id="ARBA00004127"/>
    </source>
</evidence>
<evidence type="ECO:0000313" key="10">
    <source>
        <dbReference type="Proteomes" id="UP000620104"/>
    </source>
</evidence>
<evidence type="ECO:0000256" key="8">
    <source>
        <dbReference type="SAM" id="Phobius"/>
    </source>
</evidence>
<evidence type="ECO:0000256" key="7">
    <source>
        <dbReference type="SAM" id="MobiDB-lite"/>
    </source>
</evidence>
<dbReference type="SUPFAM" id="SSF103481">
    <property type="entry name" value="Multidrug resistance efflux transporter EmrE"/>
    <property type="match status" value="1"/>
</dbReference>
<feature type="transmembrane region" description="Helical" evidence="8">
    <location>
        <begin position="113"/>
        <end position="135"/>
    </location>
</feature>
<dbReference type="Pfam" id="PF08449">
    <property type="entry name" value="UAA"/>
    <property type="match status" value="1"/>
</dbReference>
<evidence type="ECO:0000256" key="6">
    <source>
        <dbReference type="ARBA" id="ARBA00023136"/>
    </source>
</evidence>
<comment type="subcellular location">
    <subcellularLocation>
        <location evidence="1">Endomembrane system</location>
        <topology evidence="1">Multi-pass membrane protein</topology>
    </subcellularLocation>
</comment>
<dbReference type="PANTHER" id="PTHR10778:SF4">
    <property type="entry name" value="NUCLEOTIDE SUGAR TRANSPORTER SLC35B4"/>
    <property type="match status" value="1"/>
</dbReference>
<dbReference type="GO" id="GO:0005462">
    <property type="term" value="F:UDP-N-acetylglucosamine transmembrane transporter activity"/>
    <property type="evidence" value="ECO:0007669"/>
    <property type="project" value="TreeGrafter"/>
</dbReference>
<dbReference type="InterPro" id="IPR037185">
    <property type="entry name" value="EmrE-like"/>
</dbReference>
<evidence type="ECO:0000256" key="3">
    <source>
        <dbReference type="ARBA" id="ARBA00022597"/>
    </source>
</evidence>
<evidence type="ECO:0000313" key="9">
    <source>
        <dbReference type="EMBL" id="GHJ88242.1"/>
    </source>
</evidence>
<protein>
    <recommendedName>
        <fullName evidence="11">UAA transporter</fullName>
    </recommendedName>
</protein>
<evidence type="ECO:0000256" key="4">
    <source>
        <dbReference type="ARBA" id="ARBA00022692"/>
    </source>
</evidence>
<dbReference type="InterPro" id="IPR013657">
    <property type="entry name" value="SCL35B1-4/HUT1"/>
</dbReference>
<proteinExistence type="predicted"/>
<dbReference type="PANTHER" id="PTHR10778">
    <property type="entry name" value="SOLUTE CARRIER FAMILY 35 MEMBER B"/>
    <property type="match status" value="1"/>
</dbReference>
<keyword evidence="2" id="KW-0813">Transport</keyword>
<evidence type="ECO:0000256" key="5">
    <source>
        <dbReference type="ARBA" id="ARBA00022989"/>
    </source>
</evidence>
<dbReference type="GO" id="GO:0005789">
    <property type="term" value="C:endoplasmic reticulum membrane"/>
    <property type="evidence" value="ECO:0007669"/>
    <property type="project" value="TreeGrafter"/>
</dbReference>
<dbReference type="Proteomes" id="UP000620104">
    <property type="component" value="Unassembled WGS sequence"/>
</dbReference>
<comment type="caution">
    <text evidence="9">The sequence shown here is derived from an EMBL/GenBank/DDBJ whole genome shotgun (WGS) entry which is preliminary data.</text>
</comment>
<organism evidence="9 10">
    <name type="scientific">Naganishia liquefaciens</name>
    <dbReference type="NCBI Taxonomy" id="104408"/>
    <lineage>
        <taxon>Eukaryota</taxon>
        <taxon>Fungi</taxon>
        <taxon>Dikarya</taxon>
        <taxon>Basidiomycota</taxon>
        <taxon>Agaricomycotina</taxon>
        <taxon>Tremellomycetes</taxon>
        <taxon>Filobasidiales</taxon>
        <taxon>Filobasidiaceae</taxon>
        <taxon>Naganishia</taxon>
    </lineage>
</organism>
<feature type="region of interest" description="Disordered" evidence="7">
    <location>
        <begin position="163"/>
        <end position="182"/>
    </location>
</feature>
<keyword evidence="6 8" id="KW-0472">Membrane</keyword>
<dbReference type="EMBL" id="BLZA01000030">
    <property type="protein sequence ID" value="GHJ88242.1"/>
    <property type="molecule type" value="Genomic_DNA"/>
</dbReference>
<dbReference type="OrthoDB" id="999962at2759"/>
<gene>
    <name evidence="9" type="ORF">NliqN6_4644</name>
</gene>
<keyword evidence="5 8" id="KW-1133">Transmembrane helix</keyword>
<dbReference type="GO" id="GO:0005464">
    <property type="term" value="F:UDP-xylose transmembrane transporter activity"/>
    <property type="evidence" value="ECO:0007669"/>
    <property type="project" value="TreeGrafter"/>
</dbReference>
<feature type="transmembrane region" description="Helical" evidence="8">
    <location>
        <begin position="194"/>
        <end position="213"/>
    </location>
</feature>
<evidence type="ECO:0008006" key="11">
    <source>
        <dbReference type="Google" id="ProtNLM"/>
    </source>
</evidence>
<keyword evidence="10" id="KW-1185">Reference proteome</keyword>
<feature type="compositionally biased region" description="Low complexity" evidence="7">
    <location>
        <begin position="173"/>
        <end position="182"/>
    </location>
</feature>
<feature type="transmembrane region" description="Helical" evidence="8">
    <location>
        <begin position="142"/>
        <end position="161"/>
    </location>
</feature>
<dbReference type="AlphaFoldDB" id="A0A8H3YHJ0"/>
<feature type="transmembrane region" description="Helical" evidence="8">
    <location>
        <begin position="86"/>
        <end position="107"/>
    </location>
</feature>
<sequence>MMIPELAASAIDWTPVLALVFGGCCSNVFALEAVLKSHPNGGVFLTFIQFAYVTLQTLSTQFTFTSPDEPAKRRWIPRLKPRIVPLRRWIVQVVLFLAVSLMNNWAFGFKVPVPIHIIFRSGGLCVSMLMGWLVGGKRYGKWQVLSVVLITLGITLATLSAPHKPGSTPPAPTDTTHATTSDTASIRLSDGTQYALGIALLTVALVISSLMGLWQEGTYKRYGAVWQEGLFYSHALSLPFFLPFLSGLSNDFTQLSQSAPARLYLPLPSWILPLKYPVVGGKGLELVVPSAWIALALNIFTQGLCIKGVNRLTARVSSLTVNLVLTLRKALSLAISVTYYGSGFTPGLAIGSAMVLAGTALYSVSSSTRPKPTDDTVQEIPRDDDKTYEIIVKRDDAANNPAEKVAPEEMLARMRVHATEVRRRGTRVVEDE</sequence>
<dbReference type="NCBIfam" id="TIGR00803">
    <property type="entry name" value="nst"/>
    <property type="match status" value="1"/>
</dbReference>
<reference evidence="9" key="1">
    <citation type="submission" date="2020-07" db="EMBL/GenBank/DDBJ databases">
        <title>Draft Genome Sequence of a Deep-Sea Yeast, Naganishia (Cryptococcus) liquefaciens strain N6.</title>
        <authorList>
            <person name="Han Y.W."/>
            <person name="Kajitani R."/>
            <person name="Morimoto H."/>
            <person name="Parhat M."/>
            <person name="Tsubouchi H."/>
            <person name="Bakenova O."/>
            <person name="Ogata M."/>
            <person name="Argunhan B."/>
            <person name="Aoki R."/>
            <person name="Kajiwara S."/>
            <person name="Itoh T."/>
            <person name="Iwasaki H."/>
        </authorList>
    </citation>
    <scope>NUCLEOTIDE SEQUENCE</scope>
    <source>
        <strain evidence="9">N6</strain>
    </source>
</reference>
<feature type="transmembrane region" description="Helical" evidence="8">
    <location>
        <begin position="46"/>
        <end position="65"/>
    </location>
</feature>
<keyword evidence="4 8" id="KW-0812">Transmembrane</keyword>